<accession>A0A210PJH4</accession>
<dbReference type="AlphaFoldDB" id="A0A210PJH4"/>
<dbReference type="InterPro" id="IPR010313">
    <property type="entry name" value="Glycine_N-acyltransferase"/>
</dbReference>
<comment type="similarity">
    <text evidence="1">Belongs to the glycine N-acyltransferase family.</text>
</comment>
<dbReference type="Proteomes" id="UP000242188">
    <property type="component" value="Unassembled WGS sequence"/>
</dbReference>
<keyword evidence="1" id="KW-0012">Acyltransferase</keyword>
<keyword evidence="1" id="KW-0808">Transferase</keyword>
<sequence length="291" mass="32113">MAECLPVHELGGVLKMLYTHLPDSMAVYSPVELVSRGLSGYVVYVDRFPNISAVLVMPDDAGFHSSDHEKSVFLFSLPHSDIQSLLDMSGLLKQENITFCVVWEDVYEKVKGVITSWQASPFTELASSGSAVYYTDNVPEIPDLPGGYTTRSLVPTDYEMIITGVEYKKANYVKSVKRILAMGTLSVGVEDEGSKTLVAWSLQQLYGYLGMTFVQPEHRNKGLGKYVTTRLARMMIDKNGFCMAAIGGQNTPSISMHLKLGFTRMNRLFYSGLFRATGFTTGSNVAIMSCS</sequence>
<evidence type="ECO:0000256" key="1">
    <source>
        <dbReference type="RuleBase" id="RU368002"/>
    </source>
</evidence>
<name>A0A210PJH4_MIZYE</name>
<dbReference type="EMBL" id="NEDP02076531">
    <property type="protein sequence ID" value="OWF36640.1"/>
    <property type="molecule type" value="Genomic_DNA"/>
</dbReference>
<comment type="caution">
    <text evidence="3">The sequence shown here is derived from an EMBL/GenBank/DDBJ whole genome shotgun (WGS) entry which is preliminary data.</text>
</comment>
<dbReference type="SUPFAM" id="SSF55729">
    <property type="entry name" value="Acyl-CoA N-acyltransferases (Nat)"/>
    <property type="match status" value="1"/>
</dbReference>
<dbReference type="EC" id="2.3.1.-" evidence="1"/>
<dbReference type="STRING" id="6573.A0A210PJH4"/>
<dbReference type="Pfam" id="PF08445">
    <property type="entry name" value="FR47"/>
    <property type="match status" value="1"/>
</dbReference>
<proteinExistence type="inferred from homology"/>
<protein>
    <recommendedName>
        <fullName evidence="1">Glycine N-acyltransferase-like protein</fullName>
        <ecNumber evidence="1">2.3.1.-</ecNumber>
    </recommendedName>
</protein>
<reference evidence="3 4" key="1">
    <citation type="journal article" date="2017" name="Nat. Ecol. Evol.">
        <title>Scallop genome provides insights into evolution of bilaterian karyotype and development.</title>
        <authorList>
            <person name="Wang S."/>
            <person name="Zhang J."/>
            <person name="Jiao W."/>
            <person name="Li J."/>
            <person name="Xun X."/>
            <person name="Sun Y."/>
            <person name="Guo X."/>
            <person name="Huan P."/>
            <person name="Dong B."/>
            <person name="Zhang L."/>
            <person name="Hu X."/>
            <person name="Sun X."/>
            <person name="Wang J."/>
            <person name="Zhao C."/>
            <person name="Wang Y."/>
            <person name="Wang D."/>
            <person name="Huang X."/>
            <person name="Wang R."/>
            <person name="Lv J."/>
            <person name="Li Y."/>
            <person name="Zhang Z."/>
            <person name="Liu B."/>
            <person name="Lu W."/>
            <person name="Hui Y."/>
            <person name="Liang J."/>
            <person name="Zhou Z."/>
            <person name="Hou R."/>
            <person name="Li X."/>
            <person name="Liu Y."/>
            <person name="Li H."/>
            <person name="Ning X."/>
            <person name="Lin Y."/>
            <person name="Zhao L."/>
            <person name="Xing Q."/>
            <person name="Dou J."/>
            <person name="Li Y."/>
            <person name="Mao J."/>
            <person name="Guo H."/>
            <person name="Dou H."/>
            <person name="Li T."/>
            <person name="Mu C."/>
            <person name="Jiang W."/>
            <person name="Fu Q."/>
            <person name="Fu X."/>
            <person name="Miao Y."/>
            <person name="Liu J."/>
            <person name="Yu Q."/>
            <person name="Li R."/>
            <person name="Liao H."/>
            <person name="Li X."/>
            <person name="Kong Y."/>
            <person name="Jiang Z."/>
            <person name="Chourrout D."/>
            <person name="Li R."/>
            <person name="Bao Z."/>
        </authorList>
    </citation>
    <scope>NUCLEOTIDE SEQUENCE [LARGE SCALE GENOMIC DNA]</scope>
    <source>
        <strain evidence="3 4">PY_sf001</strain>
    </source>
</reference>
<dbReference type="InterPro" id="IPR000182">
    <property type="entry name" value="GNAT_dom"/>
</dbReference>
<dbReference type="Gene3D" id="3.40.630.30">
    <property type="match status" value="1"/>
</dbReference>
<feature type="domain" description="N-acetyltransferase" evidence="2">
    <location>
        <begin position="148"/>
        <end position="291"/>
    </location>
</feature>
<dbReference type="PANTHER" id="PTHR15298">
    <property type="entry name" value="L-COA N-ACYLTRANSFERASE-RELATED"/>
    <property type="match status" value="1"/>
</dbReference>
<evidence type="ECO:0000259" key="2">
    <source>
        <dbReference type="PROSITE" id="PS51186"/>
    </source>
</evidence>
<dbReference type="GO" id="GO:0047961">
    <property type="term" value="F:glycine N-acyltransferase activity"/>
    <property type="evidence" value="ECO:0007669"/>
    <property type="project" value="InterPro"/>
</dbReference>
<dbReference type="PANTHER" id="PTHR15298:SF1">
    <property type="entry name" value="GLYCINE N-ACYLTRANSFERASE-LIKE PROTEIN"/>
    <property type="match status" value="1"/>
</dbReference>
<evidence type="ECO:0000313" key="4">
    <source>
        <dbReference type="Proteomes" id="UP000242188"/>
    </source>
</evidence>
<gene>
    <name evidence="3" type="ORF">KP79_PYT03048</name>
</gene>
<dbReference type="PROSITE" id="PS51186">
    <property type="entry name" value="GNAT"/>
    <property type="match status" value="1"/>
</dbReference>
<dbReference type="OrthoDB" id="6099308at2759"/>
<keyword evidence="4" id="KW-1185">Reference proteome</keyword>
<dbReference type="InterPro" id="IPR013653">
    <property type="entry name" value="GCN5-like_dom"/>
</dbReference>
<organism evidence="3 4">
    <name type="scientific">Mizuhopecten yessoensis</name>
    <name type="common">Japanese scallop</name>
    <name type="synonym">Patinopecten yessoensis</name>
    <dbReference type="NCBI Taxonomy" id="6573"/>
    <lineage>
        <taxon>Eukaryota</taxon>
        <taxon>Metazoa</taxon>
        <taxon>Spiralia</taxon>
        <taxon>Lophotrochozoa</taxon>
        <taxon>Mollusca</taxon>
        <taxon>Bivalvia</taxon>
        <taxon>Autobranchia</taxon>
        <taxon>Pteriomorphia</taxon>
        <taxon>Pectinida</taxon>
        <taxon>Pectinoidea</taxon>
        <taxon>Pectinidae</taxon>
        <taxon>Mizuhopecten</taxon>
    </lineage>
</organism>
<dbReference type="InterPro" id="IPR016181">
    <property type="entry name" value="Acyl_CoA_acyltransferase"/>
</dbReference>
<evidence type="ECO:0000313" key="3">
    <source>
        <dbReference type="EMBL" id="OWF36640.1"/>
    </source>
</evidence>
<dbReference type="GO" id="GO:0005739">
    <property type="term" value="C:mitochondrion"/>
    <property type="evidence" value="ECO:0007669"/>
    <property type="project" value="InterPro"/>
</dbReference>